<protein>
    <submittedName>
        <fullName evidence="1">Uncharacterized protein</fullName>
    </submittedName>
</protein>
<sequence length="182" mass="20676">MLELISMLLDTSKSMIRSVKRICGSHYAPAVLIAIFIMSTSVVENRVIEGPYTDNDVLHHKAEVTGKHGAAGRGLTYQIIFDKEYKYDIKIQGYDFNSINHDYSLGYGSRKDIENLSVGLVRTHIDNIYYTVYVNAGDEVLLSSSDGLHRVNKINAEQIKWRVCSSLIAFAFLSLFFRFLRK</sequence>
<comment type="caution">
    <text evidence="1">The sequence shown here is derived from an EMBL/GenBank/DDBJ whole genome shotgun (WGS) entry which is preliminary data.</text>
</comment>
<gene>
    <name evidence="1" type="ORF">F7Q91_24620</name>
</gene>
<evidence type="ECO:0000313" key="1">
    <source>
        <dbReference type="EMBL" id="KAB0464366.1"/>
    </source>
</evidence>
<proteinExistence type="predicted"/>
<dbReference type="AlphaFoldDB" id="A0A7V7NP75"/>
<reference evidence="1 2" key="1">
    <citation type="submission" date="2019-09" db="EMBL/GenBank/DDBJ databases">
        <title>Draft genome sequences of 48 bacterial type strains from the CCUG.</title>
        <authorList>
            <person name="Tunovic T."/>
            <person name="Pineiro-Iglesias B."/>
            <person name="Unosson C."/>
            <person name="Inganas E."/>
            <person name="Ohlen M."/>
            <person name="Cardew S."/>
            <person name="Jensie-Markopoulos S."/>
            <person name="Salva-Serra F."/>
            <person name="Jaen-Luchoro D."/>
            <person name="Karlsson R."/>
            <person name="Svensson-Stadler L."/>
            <person name="Chun J."/>
            <person name="Moore E."/>
        </authorList>
    </citation>
    <scope>NUCLEOTIDE SEQUENCE [LARGE SCALE GENOMIC DNA]</scope>
    <source>
        <strain evidence="1 2">CCUG 48643</strain>
    </source>
</reference>
<name>A0A7V7NP75_9VIBR</name>
<dbReference type="EMBL" id="VZPX01000101">
    <property type="protein sequence ID" value="KAB0464366.1"/>
    <property type="molecule type" value="Genomic_DNA"/>
</dbReference>
<evidence type="ECO:0000313" key="2">
    <source>
        <dbReference type="Proteomes" id="UP000423756"/>
    </source>
</evidence>
<accession>A0A7V7NP75</accession>
<dbReference type="Proteomes" id="UP000423756">
    <property type="component" value="Unassembled WGS sequence"/>
</dbReference>
<organism evidence="1 2">
    <name type="scientific">Vibrio chagasii</name>
    <dbReference type="NCBI Taxonomy" id="170679"/>
    <lineage>
        <taxon>Bacteria</taxon>
        <taxon>Pseudomonadati</taxon>
        <taxon>Pseudomonadota</taxon>
        <taxon>Gammaproteobacteria</taxon>
        <taxon>Vibrionales</taxon>
        <taxon>Vibrionaceae</taxon>
        <taxon>Vibrio</taxon>
    </lineage>
</organism>